<dbReference type="AlphaFoldDB" id="A0A806KFR0"/>
<reference evidence="1" key="1">
    <citation type="submission" date="2012-03" db="EMBL/GenBank/DDBJ databases">
        <title>Functional metagenomics reveals considerable lignocellulase gene clusters in the gut microbiome of a wood-feeding higher termite.</title>
        <authorList>
            <person name="Liu N."/>
        </authorList>
    </citation>
    <scope>NUCLEOTIDE SEQUENCE</scope>
</reference>
<protein>
    <submittedName>
        <fullName evidence="1">Uncharacterized protein</fullName>
    </submittedName>
</protein>
<evidence type="ECO:0000313" key="1">
    <source>
        <dbReference type="EMBL" id="AGS51629.1"/>
    </source>
</evidence>
<dbReference type="EMBL" id="JQ844166">
    <property type="protein sequence ID" value="AGS51629.1"/>
    <property type="molecule type" value="Genomic_DNA"/>
</dbReference>
<name>A0A806KFR0_9BACT</name>
<accession>A0A806KFR0</accession>
<proteinExistence type="predicted"/>
<sequence length="79" mass="9414">MTENMQTSAIMTAGMRLLREKLGLIECEIFISNIKQDRFDYTEWRENLYEDMTLEELVSRAAEFERQHPEFVPKNAKII</sequence>
<organism evidence="1">
    <name type="scientific">uncultured bacterium contig00017</name>
    <dbReference type="NCBI Taxonomy" id="1181508"/>
    <lineage>
        <taxon>Bacteria</taxon>
        <taxon>environmental samples</taxon>
    </lineage>
</organism>